<protein>
    <recommendedName>
        <fullName evidence="3">Peptidase A1 domain-containing protein</fullName>
    </recommendedName>
</protein>
<keyword evidence="5" id="KW-1185">Reference proteome</keyword>
<gene>
    <name evidence="4" type="ORF">PVAP13_4KG142230</name>
</gene>
<keyword evidence="2" id="KW-0732">Signal</keyword>
<feature type="domain" description="Peptidase A1" evidence="3">
    <location>
        <begin position="130"/>
        <end position="311"/>
    </location>
</feature>
<dbReference type="Gene3D" id="2.40.70.10">
    <property type="entry name" value="Acid Proteases"/>
    <property type="match status" value="1"/>
</dbReference>
<dbReference type="InterPro" id="IPR021109">
    <property type="entry name" value="Peptidase_aspartic_dom_sf"/>
</dbReference>
<accession>A0A8T0TH10</accession>
<dbReference type="AlphaFoldDB" id="A0A8T0TH10"/>
<reference evidence="4 5" key="1">
    <citation type="submission" date="2020-05" db="EMBL/GenBank/DDBJ databases">
        <title>WGS assembly of Panicum virgatum.</title>
        <authorList>
            <person name="Lovell J.T."/>
            <person name="Jenkins J."/>
            <person name="Shu S."/>
            <person name="Juenger T.E."/>
            <person name="Schmutz J."/>
        </authorList>
    </citation>
    <scope>NUCLEOTIDE SEQUENCE [LARGE SCALE GENOMIC DNA]</scope>
    <source>
        <strain evidence="5">cv. AP13</strain>
    </source>
</reference>
<dbReference type="SUPFAM" id="SSF50630">
    <property type="entry name" value="Acid proteases"/>
    <property type="match status" value="1"/>
</dbReference>
<comment type="similarity">
    <text evidence="1">Belongs to the peptidase A1 family.</text>
</comment>
<dbReference type="PANTHER" id="PTHR13683:SF790">
    <property type="entry name" value="PEPTIDASE A1 DOMAIN-CONTAINING PROTEIN"/>
    <property type="match status" value="1"/>
</dbReference>
<name>A0A8T0TH10_PANVG</name>
<comment type="caution">
    <text evidence="4">The sequence shown here is derived from an EMBL/GenBank/DDBJ whole genome shotgun (WGS) entry which is preliminary data.</text>
</comment>
<dbReference type="InterPro" id="IPR001461">
    <property type="entry name" value="Aspartic_peptidase_A1"/>
</dbReference>
<feature type="chain" id="PRO_5035742493" description="Peptidase A1 domain-containing protein" evidence="2">
    <location>
        <begin position="22"/>
        <end position="311"/>
    </location>
</feature>
<evidence type="ECO:0000259" key="3">
    <source>
        <dbReference type="PROSITE" id="PS51767"/>
    </source>
</evidence>
<dbReference type="PANTHER" id="PTHR13683">
    <property type="entry name" value="ASPARTYL PROTEASES"/>
    <property type="match status" value="1"/>
</dbReference>
<evidence type="ECO:0000256" key="1">
    <source>
        <dbReference type="ARBA" id="ARBA00007447"/>
    </source>
</evidence>
<proteinExistence type="inferred from homology"/>
<dbReference type="Proteomes" id="UP000823388">
    <property type="component" value="Chromosome 4K"/>
</dbReference>
<evidence type="ECO:0000256" key="2">
    <source>
        <dbReference type="SAM" id="SignalP"/>
    </source>
</evidence>
<dbReference type="PROSITE" id="PS51767">
    <property type="entry name" value="PEPTIDASE_A1"/>
    <property type="match status" value="1"/>
</dbReference>
<sequence length="311" mass="32401">MAASHLFVCIILSTYYSVTHGGDNDHGGFATVLTSKSFQPEATVCSTSRVNLEPCRAMVSAPLVHRHGPCAPLQSSGMPSFTERLRRSRARANYIIMSRASKGAVTTPADDDANVTIPAHLDGSVDSLEYVVTVGLGTPAVSQVLLLDTGRDLSWVQCAACNSTACYPQKDPLFDPSKSSTNLTFDHNGDGCISSGGGGGSQQCAFAIEYGDGSHTRGVYSKDTLMLGPGVTVKDFHFGCANDEDGSNGEYDGLVGLGGAAESLVVQTSPAYGGAFSYCLPARNSEAGFLALGGVLVSRTCATELHVGELL</sequence>
<evidence type="ECO:0000313" key="4">
    <source>
        <dbReference type="EMBL" id="KAG2611101.1"/>
    </source>
</evidence>
<feature type="signal peptide" evidence="2">
    <location>
        <begin position="1"/>
        <end position="21"/>
    </location>
</feature>
<dbReference type="Pfam" id="PF14543">
    <property type="entry name" value="TAXi_N"/>
    <property type="match status" value="1"/>
</dbReference>
<organism evidence="4 5">
    <name type="scientific">Panicum virgatum</name>
    <name type="common">Blackwell switchgrass</name>
    <dbReference type="NCBI Taxonomy" id="38727"/>
    <lineage>
        <taxon>Eukaryota</taxon>
        <taxon>Viridiplantae</taxon>
        <taxon>Streptophyta</taxon>
        <taxon>Embryophyta</taxon>
        <taxon>Tracheophyta</taxon>
        <taxon>Spermatophyta</taxon>
        <taxon>Magnoliopsida</taxon>
        <taxon>Liliopsida</taxon>
        <taxon>Poales</taxon>
        <taxon>Poaceae</taxon>
        <taxon>PACMAD clade</taxon>
        <taxon>Panicoideae</taxon>
        <taxon>Panicodae</taxon>
        <taxon>Paniceae</taxon>
        <taxon>Panicinae</taxon>
        <taxon>Panicum</taxon>
        <taxon>Panicum sect. Hiantes</taxon>
    </lineage>
</organism>
<dbReference type="GO" id="GO:0004190">
    <property type="term" value="F:aspartic-type endopeptidase activity"/>
    <property type="evidence" value="ECO:0007669"/>
    <property type="project" value="InterPro"/>
</dbReference>
<dbReference type="InterPro" id="IPR032861">
    <property type="entry name" value="TAXi_N"/>
</dbReference>
<dbReference type="EMBL" id="CM029043">
    <property type="protein sequence ID" value="KAG2611101.1"/>
    <property type="molecule type" value="Genomic_DNA"/>
</dbReference>
<dbReference type="GO" id="GO:0006508">
    <property type="term" value="P:proteolysis"/>
    <property type="evidence" value="ECO:0007669"/>
    <property type="project" value="InterPro"/>
</dbReference>
<dbReference type="InterPro" id="IPR033121">
    <property type="entry name" value="PEPTIDASE_A1"/>
</dbReference>
<evidence type="ECO:0000313" key="5">
    <source>
        <dbReference type="Proteomes" id="UP000823388"/>
    </source>
</evidence>